<dbReference type="PANTHER" id="PTHR48022:SF14">
    <property type="entry name" value="MAJOR FACILITATOR SUPERFAMILY (MFS) PROFILE DOMAIN-CONTAINING PROTEIN-RELATED"/>
    <property type="match status" value="1"/>
</dbReference>
<evidence type="ECO:0008006" key="12">
    <source>
        <dbReference type="Google" id="ProtNLM"/>
    </source>
</evidence>
<sequence length="709" mass="79928">MSSHVSKQPAEEQTPEDPGSPNASESSSKLSSPLTGSPEQIVLSRLLPSTALEHPLSAINYASSRPGLFNEILRNKFVLGCALFASLGGILFGYDQGVISVTLVMHHFNSRFPQIDPAFSGDGVASFWKGFLVGFPFRLIHLFFLKMGIILFMSFYVESCYISLAYGVMTSLTSRPLSSAAPCSSLSDPLLRLASGSCQWHVPCELVIYLSLFSLLSKYLACAYVIFCTDSRRPTLPGGVQHCVWNCGGFLDHVSLLFGAIRRMLSDRVLQVPHNQPDDHHLCSYTTSSYATRLIPSEVSWRLPFGLQLIAHDKQLLDRRIPAVIILLGLALLPSSPSWLASRRRHGQCLETLATLRQLPMDDQSVRQEWIDIRVEADFHHELNRTRFGELPDTTCSLLKIEFLKWADTFSNSCRRRTFVGVGLYFFQQFNIASILKKCALIYCMYARLFFTNLRMTLGAELEEVNMVLLVSCKNLYKTTWQIPRHEWHHEHVSIGGSVDLLSLYRQGRKTAVAIVWECDDDVPISHPNFPSVLFFLFSPAVSVAILIRQYSSDWAHHTSAGWAGVGFLLRKKHPWDLHGCLRKLTSLELFWGSWSSSCRSLRGPVPWAMPSEIFPSSLRAKGVAVSTMSNWINNFIIGLVTPPVEHEGAFFFFAFNSMLSWVFVWFLVPETAYRSLEEMDQVFGDQLAVDDQLMKANILHKILAEEHQ</sequence>
<evidence type="ECO:0000256" key="7">
    <source>
        <dbReference type="ARBA" id="ARBA00049119"/>
    </source>
</evidence>
<evidence type="ECO:0000256" key="5">
    <source>
        <dbReference type="ARBA" id="ARBA00022989"/>
    </source>
</evidence>
<evidence type="ECO:0000256" key="9">
    <source>
        <dbReference type="SAM" id="Phobius"/>
    </source>
</evidence>
<comment type="subcellular location">
    <subcellularLocation>
        <location evidence="1">Membrane</location>
        <topology evidence="1">Multi-pass membrane protein</topology>
    </subcellularLocation>
</comment>
<feature type="compositionally biased region" description="Low complexity" evidence="8">
    <location>
        <begin position="20"/>
        <end position="36"/>
    </location>
</feature>
<name>A0A0L6VAA1_9BASI</name>
<accession>A0A0L6VAA1</accession>
<dbReference type="GO" id="GO:0005351">
    <property type="term" value="F:carbohydrate:proton symporter activity"/>
    <property type="evidence" value="ECO:0007669"/>
    <property type="project" value="TreeGrafter"/>
</dbReference>
<feature type="transmembrane region" description="Helical" evidence="9">
    <location>
        <begin position="125"/>
        <end position="144"/>
    </location>
</feature>
<dbReference type="GO" id="GO:0016020">
    <property type="term" value="C:membrane"/>
    <property type="evidence" value="ECO:0007669"/>
    <property type="project" value="UniProtKB-SubCell"/>
</dbReference>
<dbReference type="PRINTS" id="PR00171">
    <property type="entry name" value="SUGRTRNSPORT"/>
</dbReference>
<reference evidence="10 11" key="1">
    <citation type="submission" date="2015-08" db="EMBL/GenBank/DDBJ databases">
        <title>Next Generation Sequencing and Analysis of the Genome of Puccinia sorghi L Schw, the Causal Agent of Maize Common Rust.</title>
        <authorList>
            <person name="Rochi L."/>
            <person name="Burguener G."/>
            <person name="Darino M."/>
            <person name="Turjanski A."/>
            <person name="Kreff E."/>
            <person name="Dieguez M.J."/>
            <person name="Sacco F."/>
        </authorList>
    </citation>
    <scope>NUCLEOTIDE SEQUENCE [LARGE SCALE GENOMIC DNA]</scope>
    <source>
        <strain evidence="10 11">RO10H11247</strain>
    </source>
</reference>
<keyword evidence="5 9" id="KW-1133">Transmembrane helix</keyword>
<dbReference type="STRING" id="27349.A0A0L6VAA1"/>
<dbReference type="SUPFAM" id="SSF103473">
    <property type="entry name" value="MFS general substrate transporter"/>
    <property type="match status" value="1"/>
</dbReference>
<feature type="transmembrane region" description="Helical" evidence="9">
    <location>
        <begin position="321"/>
        <end position="340"/>
    </location>
</feature>
<feature type="transmembrane region" description="Helical" evidence="9">
    <location>
        <begin position="149"/>
        <end position="169"/>
    </location>
</feature>
<feature type="transmembrane region" description="Helical" evidence="9">
    <location>
        <begin position="206"/>
        <end position="227"/>
    </location>
</feature>
<feature type="region of interest" description="Disordered" evidence="8">
    <location>
        <begin position="1"/>
        <end position="36"/>
    </location>
</feature>
<dbReference type="EMBL" id="LAVV01006936">
    <property type="protein sequence ID" value="KNZ57721.1"/>
    <property type="molecule type" value="Genomic_DNA"/>
</dbReference>
<keyword evidence="4 9" id="KW-0812">Transmembrane</keyword>
<dbReference type="VEuPathDB" id="FungiDB:VP01_2089g1"/>
<dbReference type="PANTHER" id="PTHR48022">
    <property type="entry name" value="PLASTIDIC GLUCOSE TRANSPORTER 4"/>
    <property type="match status" value="1"/>
</dbReference>
<organism evidence="10 11">
    <name type="scientific">Puccinia sorghi</name>
    <dbReference type="NCBI Taxonomy" id="27349"/>
    <lineage>
        <taxon>Eukaryota</taxon>
        <taxon>Fungi</taxon>
        <taxon>Dikarya</taxon>
        <taxon>Basidiomycota</taxon>
        <taxon>Pucciniomycotina</taxon>
        <taxon>Pucciniomycetes</taxon>
        <taxon>Pucciniales</taxon>
        <taxon>Pucciniaceae</taxon>
        <taxon>Puccinia</taxon>
    </lineage>
</organism>
<dbReference type="InterPro" id="IPR050360">
    <property type="entry name" value="MFS_Sugar_Transporters"/>
</dbReference>
<comment type="similarity">
    <text evidence="2">Belongs to the major facilitator superfamily. Sugar transporter (TC 2.A.1.1) family.</text>
</comment>
<dbReference type="OrthoDB" id="8120565at2759"/>
<evidence type="ECO:0000313" key="10">
    <source>
        <dbReference type="EMBL" id="KNZ57721.1"/>
    </source>
</evidence>
<keyword evidence="11" id="KW-1185">Reference proteome</keyword>
<evidence type="ECO:0000256" key="4">
    <source>
        <dbReference type="ARBA" id="ARBA00022692"/>
    </source>
</evidence>
<comment type="caution">
    <text evidence="10">The sequence shown here is derived from an EMBL/GenBank/DDBJ whole genome shotgun (WGS) entry which is preliminary data.</text>
</comment>
<dbReference type="InterPro" id="IPR003663">
    <property type="entry name" value="Sugar/inositol_transpt"/>
</dbReference>
<dbReference type="Pfam" id="PF00083">
    <property type="entry name" value="Sugar_tr"/>
    <property type="match status" value="2"/>
</dbReference>
<feature type="transmembrane region" description="Helical" evidence="9">
    <location>
        <begin position="77"/>
        <end position="105"/>
    </location>
</feature>
<keyword evidence="6 9" id="KW-0472">Membrane</keyword>
<comment type="catalytic activity">
    <reaction evidence="7">
        <text>myo-inositol(out) + H(+)(out) = myo-inositol(in) + H(+)(in)</text>
        <dbReference type="Rhea" id="RHEA:60364"/>
        <dbReference type="ChEBI" id="CHEBI:15378"/>
        <dbReference type="ChEBI" id="CHEBI:17268"/>
    </reaction>
</comment>
<dbReference type="InterPro" id="IPR005828">
    <property type="entry name" value="MFS_sugar_transport-like"/>
</dbReference>
<evidence type="ECO:0000256" key="2">
    <source>
        <dbReference type="ARBA" id="ARBA00010992"/>
    </source>
</evidence>
<gene>
    <name evidence="10" type="ORF">VP01_2089g1</name>
</gene>
<evidence type="ECO:0000256" key="8">
    <source>
        <dbReference type="SAM" id="MobiDB-lite"/>
    </source>
</evidence>
<evidence type="ECO:0000313" key="11">
    <source>
        <dbReference type="Proteomes" id="UP000037035"/>
    </source>
</evidence>
<keyword evidence="3" id="KW-0813">Transport</keyword>
<protein>
    <recommendedName>
        <fullName evidence="12">Major facilitator superfamily (MFS) profile domain-containing protein</fullName>
    </recommendedName>
</protein>
<evidence type="ECO:0000256" key="3">
    <source>
        <dbReference type="ARBA" id="ARBA00022448"/>
    </source>
</evidence>
<proteinExistence type="inferred from homology"/>
<evidence type="ECO:0000256" key="1">
    <source>
        <dbReference type="ARBA" id="ARBA00004141"/>
    </source>
</evidence>
<dbReference type="InterPro" id="IPR036259">
    <property type="entry name" value="MFS_trans_sf"/>
</dbReference>
<dbReference type="AlphaFoldDB" id="A0A0L6VAA1"/>
<dbReference type="Proteomes" id="UP000037035">
    <property type="component" value="Unassembled WGS sequence"/>
</dbReference>
<dbReference type="Gene3D" id="1.20.1250.20">
    <property type="entry name" value="MFS general substrate transporter like domains"/>
    <property type="match status" value="3"/>
</dbReference>
<evidence type="ECO:0000256" key="6">
    <source>
        <dbReference type="ARBA" id="ARBA00023136"/>
    </source>
</evidence>